<dbReference type="RefSeq" id="WP_229925942.1">
    <property type="nucleotide sequence ID" value="NZ_BNBT01000104.1"/>
</dbReference>
<feature type="compositionally biased region" description="Low complexity" evidence="1">
    <location>
        <begin position="199"/>
        <end position="214"/>
    </location>
</feature>
<proteinExistence type="predicted"/>
<dbReference type="EMBL" id="BNBT01000104">
    <property type="protein sequence ID" value="GHE78792.1"/>
    <property type="molecule type" value="Genomic_DNA"/>
</dbReference>
<dbReference type="SUPFAM" id="SSF52540">
    <property type="entry name" value="P-loop containing nucleoside triphosphate hydrolases"/>
    <property type="match status" value="1"/>
</dbReference>
<evidence type="ECO:0008006" key="4">
    <source>
        <dbReference type="Google" id="ProtNLM"/>
    </source>
</evidence>
<reference evidence="2" key="2">
    <citation type="submission" date="2020-09" db="EMBL/GenBank/DDBJ databases">
        <authorList>
            <person name="Sun Q."/>
            <person name="Ohkuma M."/>
        </authorList>
    </citation>
    <scope>NUCLEOTIDE SEQUENCE</scope>
    <source>
        <strain evidence="2">JCM 4784</strain>
    </source>
</reference>
<gene>
    <name evidence="2" type="ORF">GCM10018785_53680</name>
</gene>
<reference evidence="2" key="1">
    <citation type="journal article" date="2014" name="Int. J. Syst. Evol. Microbiol.">
        <title>Complete genome sequence of Corynebacterium casei LMG S-19264T (=DSM 44701T), isolated from a smear-ripened cheese.</title>
        <authorList>
            <consortium name="US DOE Joint Genome Institute (JGI-PGF)"/>
            <person name="Walter F."/>
            <person name="Albersmeier A."/>
            <person name="Kalinowski J."/>
            <person name="Ruckert C."/>
        </authorList>
    </citation>
    <scope>NUCLEOTIDE SEQUENCE</scope>
    <source>
        <strain evidence="2">JCM 4784</strain>
    </source>
</reference>
<evidence type="ECO:0000256" key="1">
    <source>
        <dbReference type="SAM" id="MobiDB-lite"/>
    </source>
</evidence>
<sequence length="267" mass="28684">MDGTDELRSLPGWRVLVVGGASGMGKTGVGRALARRYGVPVVEVDDIVEALLAVTLPEHLPEVHFWRTHPEAARQTPESVVERQIAIAQVLAPALEAVVANHVGTDTPVILEGDYVLPRPTTPEGLVRSVFLHEDDEGQVTANYLRREPEAGPQRHRARVSVLYGRWLAAQARAADVPVVAPRPWEDLARRVAETVEDASTQTVASTRTTATQSLPKSPGPGPDRGQDAVNGERHLRPALRLGPAVGGAAPVLRRAPLDADVVCEDL</sequence>
<organism evidence="2 3">
    <name type="scientific">Streptomyces longispororuber</name>
    <dbReference type="NCBI Taxonomy" id="68230"/>
    <lineage>
        <taxon>Bacteria</taxon>
        <taxon>Bacillati</taxon>
        <taxon>Actinomycetota</taxon>
        <taxon>Actinomycetes</taxon>
        <taxon>Kitasatosporales</taxon>
        <taxon>Streptomycetaceae</taxon>
        <taxon>Streptomyces</taxon>
    </lineage>
</organism>
<accession>A0A918ZZN2</accession>
<feature type="region of interest" description="Disordered" evidence="1">
    <location>
        <begin position="196"/>
        <end position="230"/>
    </location>
</feature>
<dbReference type="Proteomes" id="UP000608024">
    <property type="component" value="Unassembled WGS sequence"/>
</dbReference>
<keyword evidence="3" id="KW-1185">Reference proteome</keyword>
<comment type="caution">
    <text evidence="2">The sequence shown here is derived from an EMBL/GenBank/DDBJ whole genome shotgun (WGS) entry which is preliminary data.</text>
</comment>
<dbReference type="AlphaFoldDB" id="A0A918ZZN2"/>
<dbReference type="Gene3D" id="3.40.50.300">
    <property type="entry name" value="P-loop containing nucleotide triphosphate hydrolases"/>
    <property type="match status" value="1"/>
</dbReference>
<protein>
    <recommendedName>
        <fullName evidence="4">2-phosphoglycerate kinase</fullName>
    </recommendedName>
</protein>
<evidence type="ECO:0000313" key="2">
    <source>
        <dbReference type="EMBL" id="GHE78792.1"/>
    </source>
</evidence>
<dbReference type="InterPro" id="IPR027417">
    <property type="entry name" value="P-loop_NTPase"/>
</dbReference>
<evidence type="ECO:0000313" key="3">
    <source>
        <dbReference type="Proteomes" id="UP000608024"/>
    </source>
</evidence>
<name>A0A918ZZN2_9ACTN</name>